<keyword evidence="2" id="KW-1185">Reference proteome</keyword>
<accession>A0ABM1F798</accession>
<gene>
    <name evidence="3" type="primary">LOC106820311</name>
</gene>
<dbReference type="Proteomes" id="UP000695022">
    <property type="component" value="Unplaced"/>
</dbReference>
<sequence>DEEFTVARLYVSKLKTEVKTLVHRCQQLEGCQADSNRKIEETDHQLSDCCLLLQQHEVKMKTMVESIKDVEVKKRQLEEAVDRLNEECVKLKAQGSNQMNVYLCSIQ</sequence>
<proteinExistence type="predicted"/>
<reference evidence="3" key="1">
    <citation type="submission" date="2025-08" db="UniProtKB">
        <authorList>
            <consortium name="RefSeq"/>
        </authorList>
    </citation>
    <scope>IDENTIFICATION</scope>
</reference>
<organism evidence="2 3">
    <name type="scientific">Priapulus caudatus</name>
    <name type="common">Priapulid worm</name>
    <dbReference type="NCBI Taxonomy" id="37621"/>
    <lineage>
        <taxon>Eukaryota</taxon>
        <taxon>Metazoa</taxon>
        <taxon>Ecdysozoa</taxon>
        <taxon>Scalidophora</taxon>
        <taxon>Priapulida</taxon>
        <taxon>Priapulimorpha</taxon>
        <taxon>Priapulimorphida</taxon>
        <taxon>Priapulidae</taxon>
        <taxon>Priapulus</taxon>
    </lineage>
</organism>
<dbReference type="RefSeq" id="XP_014680319.1">
    <property type="nucleotide sequence ID" value="XM_014824833.1"/>
</dbReference>
<evidence type="ECO:0000256" key="1">
    <source>
        <dbReference type="SAM" id="Coils"/>
    </source>
</evidence>
<evidence type="ECO:0000313" key="2">
    <source>
        <dbReference type="Proteomes" id="UP000695022"/>
    </source>
</evidence>
<feature type="non-terminal residue" evidence="3">
    <location>
        <position position="1"/>
    </location>
</feature>
<name>A0ABM1F798_PRICU</name>
<protein>
    <submittedName>
        <fullName evidence="3">Kinesin-1 heavy chain-like</fullName>
    </submittedName>
</protein>
<feature type="coiled-coil region" evidence="1">
    <location>
        <begin position="60"/>
        <end position="94"/>
    </location>
</feature>
<dbReference type="GeneID" id="106820311"/>
<keyword evidence="1" id="KW-0175">Coiled coil</keyword>
<evidence type="ECO:0000313" key="3">
    <source>
        <dbReference type="RefSeq" id="XP_014680319.1"/>
    </source>
</evidence>